<evidence type="ECO:0000256" key="1">
    <source>
        <dbReference type="SAM" id="Phobius"/>
    </source>
</evidence>
<evidence type="ECO:0000313" key="2">
    <source>
        <dbReference type="EMBL" id="NKX44471.1"/>
    </source>
</evidence>
<comment type="caution">
    <text evidence="2">The sequence shown here is derived from an EMBL/GenBank/DDBJ whole genome shotgun (WGS) entry which is preliminary data.</text>
</comment>
<keyword evidence="1" id="KW-0472">Membrane</keyword>
<evidence type="ECO:0000313" key="3">
    <source>
        <dbReference type="Proteomes" id="UP000526408"/>
    </source>
</evidence>
<name>A0A7X6H066_9RHOB</name>
<keyword evidence="1" id="KW-0812">Transmembrane</keyword>
<keyword evidence="1" id="KW-1133">Transmembrane helix</keyword>
<organism evidence="2 3">
    <name type="scientific">Roseicyclus persicicus</name>
    <dbReference type="NCBI Taxonomy" id="2650661"/>
    <lineage>
        <taxon>Bacteria</taxon>
        <taxon>Pseudomonadati</taxon>
        <taxon>Pseudomonadota</taxon>
        <taxon>Alphaproteobacteria</taxon>
        <taxon>Rhodobacterales</taxon>
        <taxon>Roseobacteraceae</taxon>
        <taxon>Roseicyclus</taxon>
    </lineage>
</organism>
<keyword evidence="3" id="KW-1185">Reference proteome</keyword>
<dbReference type="EMBL" id="JAAZQQ010000002">
    <property type="protein sequence ID" value="NKX44471.1"/>
    <property type="molecule type" value="Genomic_DNA"/>
</dbReference>
<accession>A0A7X6H066</accession>
<proteinExistence type="predicted"/>
<protein>
    <submittedName>
        <fullName evidence="2">Uncharacterized protein</fullName>
    </submittedName>
</protein>
<dbReference type="Proteomes" id="UP000526408">
    <property type="component" value="Unassembled WGS sequence"/>
</dbReference>
<dbReference type="AlphaFoldDB" id="A0A7X6H066"/>
<feature type="transmembrane region" description="Helical" evidence="1">
    <location>
        <begin position="113"/>
        <end position="131"/>
    </location>
</feature>
<sequence length="137" mass="14397">MDFLRGGVTPFDGFLYATLGDDRRGNAVSVLSALARLGLDPWDEAAALSGLPRGGAEARLGDRLSRFRDVPGLSAEQGAILQRLLSLLPRDDTGREGADLVDRVRGRLGGTGPLIALLLLILFLVQTLVLGSSGSEG</sequence>
<reference evidence="2 3" key="1">
    <citation type="submission" date="2020-04" db="EMBL/GenBank/DDBJ databases">
        <authorList>
            <person name="Yoon J."/>
        </authorList>
    </citation>
    <scope>NUCLEOTIDE SEQUENCE [LARGE SCALE GENOMIC DNA]</scope>
    <source>
        <strain evidence="2 3">KMU-115</strain>
    </source>
</reference>
<gene>
    <name evidence="2" type="ORF">HCU73_07700</name>
</gene>